<proteinExistence type="predicted"/>
<feature type="domain" description="YdhG-like" evidence="1">
    <location>
        <begin position="23"/>
        <end position="111"/>
    </location>
</feature>
<sequence>MVQSKAATVDAYMQTIEADRLPALQRLRDLCRGVLDGYEEKMAWGMPGYSLNGQDPSVAFNSQKRHIAFYAGSVAVERFKERLGAIDCGKGCIRYSRPDKIDFQVVEDILKDIKARGQGMV</sequence>
<protein>
    <submittedName>
        <fullName evidence="2">DUF1801 domain-containing protein</fullName>
    </submittedName>
</protein>
<dbReference type="EMBL" id="CP158375">
    <property type="protein sequence ID" value="XDO96318.1"/>
    <property type="molecule type" value="Genomic_DNA"/>
</dbReference>
<organism evidence="2">
    <name type="scientific">Caulobacter sp. 73W</name>
    <dbReference type="NCBI Taxonomy" id="3161137"/>
    <lineage>
        <taxon>Bacteria</taxon>
        <taxon>Pseudomonadati</taxon>
        <taxon>Pseudomonadota</taxon>
        <taxon>Alphaproteobacteria</taxon>
        <taxon>Caulobacterales</taxon>
        <taxon>Caulobacteraceae</taxon>
        <taxon>Caulobacter</taxon>
    </lineage>
</organism>
<accession>A0AB39KSM1</accession>
<dbReference type="RefSeq" id="WP_369059172.1">
    <property type="nucleotide sequence ID" value="NZ_CP158375.1"/>
</dbReference>
<dbReference type="Gene3D" id="3.90.1150.200">
    <property type="match status" value="1"/>
</dbReference>
<dbReference type="InterPro" id="IPR014922">
    <property type="entry name" value="YdhG-like"/>
</dbReference>
<dbReference type="Pfam" id="PF08818">
    <property type="entry name" value="DUF1801"/>
    <property type="match status" value="1"/>
</dbReference>
<name>A0AB39KSM1_9CAUL</name>
<dbReference type="SUPFAM" id="SSF159888">
    <property type="entry name" value="YdhG-like"/>
    <property type="match status" value="1"/>
</dbReference>
<evidence type="ECO:0000313" key="2">
    <source>
        <dbReference type="EMBL" id="XDO96318.1"/>
    </source>
</evidence>
<dbReference type="AlphaFoldDB" id="A0AB39KSM1"/>
<gene>
    <name evidence="2" type="ORF">ABOZ73_16300</name>
</gene>
<evidence type="ECO:0000259" key="1">
    <source>
        <dbReference type="Pfam" id="PF08818"/>
    </source>
</evidence>
<reference evidence="2" key="1">
    <citation type="submission" date="2024-06" db="EMBL/GenBank/DDBJ databases">
        <title>Caulobacter inopinatus, sp. nov.</title>
        <authorList>
            <person name="Donachie S.P."/>
        </authorList>
    </citation>
    <scope>NUCLEOTIDE SEQUENCE</scope>
    <source>
        <strain evidence="2">73W</strain>
    </source>
</reference>